<feature type="chain" id="PRO_5015462869" evidence="1">
    <location>
        <begin position="22"/>
        <end position="223"/>
    </location>
</feature>
<accession>A0A2T5YG48</accession>
<dbReference type="RefSeq" id="WP_245905110.1">
    <property type="nucleotide sequence ID" value="NZ_QBKI01000006.1"/>
</dbReference>
<evidence type="ECO:0000313" key="4">
    <source>
        <dbReference type="Proteomes" id="UP000244225"/>
    </source>
</evidence>
<dbReference type="AlphaFoldDB" id="A0A2T5YG48"/>
<name>A0A2T5YG48_9BACT</name>
<evidence type="ECO:0000256" key="1">
    <source>
        <dbReference type="SAM" id="SignalP"/>
    </source>
</evidence>
<gene>
    <name evidence="3" type="ORF">C8N40_10698</name>
</gene>
<feature type="signal peptide" evidence="1">
    <location>
        <begin position="1"/>
        <end position="21"/>
    </location>
</feature>
<proteinExistence type="predicted"/>
<comment type="caution">
    <text evidence="3">The sequence shown here is derived from an EMBL/GenBank/DDBJ whole genome shotgun (WGS) entry which is preliminary data.</text>
</comment>
<reference evidence="3 4" key="1">
    <citation type="submission" date="2018-04" db="EMBL/GenBank/DDBJ databases">
        <title>Genomic Encyclopedia of Archaeal and Bacterial Type Strains, Phase II (KMG-II): from individual species to whole genera.</title>
        <authorList>
            <person name="Goeker M."/>
        </authorList>
    </citation>
    <scope>NUCLEOTIDE SEQUENCE [LARGE SCALE GENOMIC DNA]</scope>
    <source>
        <strain evidence="3 4">DSM 100162</strain>
    </source>
</reference>
<feature type="domain" description="Outer membrane protein beta-barrel" evidence="2">
    <location>
        <begin position="20"/>
        <end position="192"/>
    </location>
</feature>
<protein>
    <submittedName>
        <fullName evidence="3">Outer membrane protein with beta-barrel domain</fullName>
    </submittedName>
</protein>
<keyword evidence="4" id="KW-1185">Reference proteome</keyword>
<dbReference type="EMBL" id="QBKI01000006">
    <property type="protein sequence ID" value="PTX18299.1"/>
    <property type="molecule type" value="Genomic_DNA"/>
</dbReference>
<organism evidence="3 4">
    <name type="scientific">Pontibacter mucosus</name>
    <dbReference type="NCBI Taxonomy" id="1649266"/>
    <lineage>
        <taxon>Bacteria</taxon>
        <taxon>Pseudomonadati</taxon>
        <taxon>Bacteroidota</taxon>
        <taxon>Cytophagia</taxon>
        <taxon>Cytophagales</taxon>
        <taxon>Hymenobacteraceae</taxon>
        <taxon>Pontibacter</taxon>
    </lineage>
</organism>
<sequence>MMKKFFFAVALAFGTFTAAQAQATLGVRGGANLSNLSGDLKNEDRFENKVGFHGGLIVNFPVVEDFFSIQPELLYSRKGFKNNSEEYTSLPLLEKRRREGSVDYNYLELPVLGHFNAGPLYFEFGPQLSYLLSVNNKTELYDSNGTRISSEKDAKSKDGLSEFEVGYAAGLGFRASNGISLGIRYNGAFSDFVKEDVNFEGDLTNARHSVFMLTLGLRFPSGN</sequence>
<keyword evidence="1" id="KW-0732">Signal</keyword>
<evidence type="ECO:0000259" key="2">
    <source>
        <dbReference type="Pfam" id="PF13568"/>
    </source>
</evidence>
<dbReference type="Pfam" id="PF13568">
    <property type="entry name" value="OMP_b-brl_2"/>
    <property type="match status" value="1"/>
</dbReference>
<dbReference type="InterPro" id="IPR025665">
    <property type="entry name" value="Beta-barrel_OMP_2"/>
</dbReference>
<evidence type="ECO:0000313" key="3">
    <source>
        <dbReference type="EMBL" id="PTX18299.1"/>
    </source>
</evidence>
<dbReference type="Proteomes" id="UP000244225">
    <property type="component" value="Unassembled WGS sequence"/>
</dbReference>